<organism evidence="3 4">
    <name type="scientific">Paenibacillus konkukensis</name>
    <dbReference type="NCBI Taxonomy" id="2020716"/>
    <lineage>
        <taxon>Bacteria</taxon>
        <taxon>Bacillati</taxon>
        <taxon>Bacillota</taxon>
        <taxon>Bacilli</taxon>
        <taxon>Bacillales</taxon>
        <taxon>Paenibacillaceae</taxon>
        <taxon>Paenibacillus</taxon>
    </lineage>
</organism>
<dbReference type="SMART" id="SM00710">
    <property type="entry name" value="PbH1"/>
    <property type="match status" value="13"/>
</dbReference>
<name>A0ABY4RQG7_9BACL</name>
<keyword evidence="3" id="KW-0456">Lyase</keyword>
<proteinExistence type="predicted"/>
<dbReference type="Pfam" id="PF12708">
    <property type="entry name" value="Pect-lyase_RHGA_epim"/>
    <property type="match status" value="1"/>
</dbReference>
<dbReference type="Pfam" id="PF13229">
    <property type="entry name" value="Beta_helix"/>
    <property type="match status" value="2"/>
</dbReference>
<dbReference type="InterPro" id="IPR039448">
    <property type="entry name" value="Beta_helix"/>
</dbReference>
<dbReference type="EMBL" id="CP027059">
    <property type="protein sequence ID" value="UQZ84026.1"/>
    <property type="molecule type" value="Genomic_DNA"/>
</dbReference>
<sequence length="746" mass="80684">MDAVTYALAKSYTKERFDNVSIDIKSYGAVGDGITNDTTAINLAIAALKEAIQINGRASLFVPMGTFMVDGIIIQGLNNFKIYGNGCLKLNRARPDYPLVNTNNVLTMLNCTNFDVSGLEVVGNRHTDINWRVDNTDGAPVTQYLTADAESGQAYITVQDGSKFVIGERVWVMGGLTVNNGNERDVREDDHRGLEIIEINGNVIKLENNLSHTYTSTGQVGGAYITTYQTADNNQIGGWTLGNEDQQNGIHLINCHYFAIHNCYVHDLWESPIKLGVGFAAEYTINSVCSHGIISNNRCLRGYDQGISIWNSQNINVIGNICEDVGWGGIVATGSDDILITDNISTNNYYRIPHDNSSGHGIVNEGGTRVSILNNQVSLNYAHGILMSPSPMSFGVDNASLNDNMDWRATVLKLTSNAGFLLGANYMVRDGSKSESFKVVSIDGNGGKEVNVAPTSRFFHKKGRIVGKRAAEDSRIEGNIVSYQVNGDGICITSGIRITINNNHVERNATNGIRIVPENGFESSAIIINGNYLTGNSNNLGWNAEIYVHNCDDVHVVNNRLFGSFNSKGIQFRGVRNSRISGNEVNDCQSEGIFLEWADGVTCDKITICDNDVKQCDGIGIKVDIGFNLLVEGNSLWSNAGDGGLVLGGVAYSTIQGNRCIGNNVNGILLRDNGNACKYNIVQGNIVRDDGSSVKGSDGSKMTQGTSIKLQDNEDHNIIKNNIVDVAVSTVGTNTVVSDNILISPS</sequence>
<evidence type="ECO:0000259" key="2">
    <source>
        <dbReference type="Pfam" id="PF13229"/>
    </source>
</evidence>
<evidence type="ECO:0000313" key="3">
    <source>
        <dbReference type="EMBL" id="UQZ84026.1"/>
    </source>
</evidence>
<evidence type="ECO:0000313" key="4">
    <source>
        <dbReference type="Proteomes" id="UP001057134"/>
    </source>
</evidence>
<dbReference type="InterPro" id="IPR012334">
    <property type="entry name" value="Pectin_lyas_fold"/>
</dbReference>
<dbReference type="RefSeq" id="WP_249865982.1">
    <property type="nucleotide sequence ID" value="NZ_CP027059.1"/>
</dbReference>
<dbReference type="InterPro" id="IPR024535">
    <property type="entry name" value="RHGA/B-epi-like_pectate_lyase"/>
</dbReference>
<feature type="domain" description="Rhamnogalacturonase A/B/Epimerase-like pectate lyase" evidence="1">
    <location>
        <begin position="22"/>
        <end position="95"/>
    </location>
</feature>
<keyword evidence="4" id="KW-1185">Reference proteome</keyword>
<dbReference type="InterPro" id="IPR011050">
    <property type="entry name" value="Pectin_lyase_fold/virulence"/>
</dbReference>
<gene>
    <name evidence="3" type="ORF">SK3146_03238</name>
</gene>
<feature type="domain" description="Right handed beta helix" evidence="2">
    <location>
        <begin position="230"/>
        <end position="387"/>
    </location>
</feature>
<feature type="domain" description="Right handed beta helix" evidence="2">
    <location>
        <begin position="546"/>
        <end position="649"/>
    </location>
</feature>
<dbReference type="SUPFAM" id="SSF51126">
    <property type="entry name" value="Pectin lyase-like"/>
    <property type="match status" value="3"/>
</dbReference>
<dbReference type="InterPro" id="IPR006626">
    <property type="entry name" value="PbH1"/>
</dbReference>
<reference evidence="3" key="2">
    <citation type="journal article" date="2021" name="J Anim Sci Technol">
        <title>Complete genome sequence of Paenibacillus konkukensis sp. nov. SK3146 as a potential probiotic strain.</title>
        <authorList>
            <person name="Jung H.I."/>
            <person name="Park S."/>
            <person name="Niu K.M."/>
            <person name="Lee S.W."/>
            <person name="Kothari D."/>
            <person name="Yi K.J."/>
            <person name="Kim S.K."/>
        </authorList>
    </citation>
    <scope>NUCLEOTIDE SEQUENCE</scope>
    <source>
        <strain evidence="3">SK3146</strain>
    </source>
</reference>
<reference evidence="3" key="1">
    <citation type="submission" date="2018-02" db="EMBL/GenBank/DDBJ databases">
        <authorList>
            <person name="Kim S.-K."/>
            <person name="Jung H.-I."/>
            <person name="Lee S.-W."/>
        </authorList>
    </citation>
    <scope>NUCLEOTIDE SEQUENCE</scope>
    <source>
        <strain evidence="3">SK3146</strain>
    </source>
</reference>
<accession>A0ABY4RQG7</accession>
<evidence type="ECO:0000259" key="1">
    <source>
        <dbReference type="Pfam" id="PF12708"/>
    </source>
</evidence>
<dbReference type="GO" id="GO:0016829">
    <property type="term" value="F:lyase activity"/>
    <property type="evidence" value="ECO:0007669"/>
    <property type="project" value="UniProtKB-KW"/>
</dbReference>
<protein>
    <submittedName>
        <fullName evidence="3">Pectate lyase superfamily protein</fullName>
    </submittedName>
</protein>
<dbReference type="Proteomes" id="UP001057134">
    <property type="component" value="Chromosome"/>
</dbReference>
<dbReference type="Gene3D" id="2.160.20.10">
    <property type="entry name" value="Single-stranded right-handed beta-helix, Pectin lyase-like"/>
    <property type="match status" value="3"/>
</dbReference>